<dbReference type="GeneID" id="71513938"/>
<feature type="transmembrane region" description="Helical" evidence="1">
    <location>
        <begin position="12"/>
        <end position="29"/>
    </location>
</feature>
<keyword evidence="1" id="KW-0472">Membrane</keyword>
<organism evidence="2 3">
    <name type="scientific">Virgibacillus halodenitrificans</name>
    <name type="common">Bacillus halodenitrificans</name>
    <dbReference type="NCBI Taxonomy" id="1482"/>
    <lineage>
        <taxon>Bacteria</taxon>
        <taxon>Bacillati</taxon>
        <taxon>Bacillota</taxon>
        <taxon>Bacilli</taxon>
        <taxon>Bacillales</taxon>
        <taxon>Bacillaceae</taxon>
        <taxon>Virgibacillus</taxon>
    </lineage>
</organism>
<dbReference type="Proteomes" id="UP000182945">
    <property type="component" value="Chromosome"/>
</dbReference>
<protein>
    <submittedName>
        <fullName evidence="2">Uncharacterized protein</fullName>
    </submittedName>
</protein>
<dbReference type="EMBL" id="CP017962">
    <property type="protein sequence ID" value="APC47751.1"/>
    <property type="molecule type" value="Genomic_DNA"/>
</dbReference>
<dbReference type="AlphaFoldDB" id="A0AAC9IX74"/>
<accession>A0AAC9IX74</accession>
<dbReference type="RefSeq" id="WP_071648613.1">
    <property type="nucleotide sequence ID" value="NZ_CP017962.1"/>
</dbReference>
<evidence type="ECO:0000313" key="2">
    <source>
        <dbReference type="EMBL" id="APC47751.1"/>
    </source>
</evidence>
<reference evidence="2 3" key="1">
    <citation type="submission" date="2016-11" db="EMBL/GenBank/DDBJ databases">
        <title>Complete genome sequencing of Virgibacillus halodenitrificans PDB-F2.</title>
        <authorList>
            <person name="Sun Z."/>
            <person name="Zhou Y."/>
            <person name="Li H."/>
        </authorList>
    </citation>
    <scope>NUCLEOTIDE SEQUENCE [LARGE SCALE GENOMIC DNA]</scope>
    <source>
        <strain evidence="2 3">PDB-F2</strain>
    </source>
</reference>
<sequence length="63" mass="7269">MNWPLLKDKKWWISFLLTLLLSITAILLATFENEFWVLALILSLSVSAVGVKRATTLTYKTRE</sequence>
<name>A0AAC9IX74_VIRHA</name>
<evidence type="ECO:0000256" key="1">
    <source>
        <dbReference type="SAM" id="Phobius"/>
    </source>
</evidence>
<dbReference type="KEGG" id="vhl:BME96_06015"/>
<keyword evidence="1" id="KW-0812">Transmembrane</keyword>
<gene>
    <name evidence="2" type="ORF">BME96_06015</name>
</gene>
<keyword evidence="1" id="KW-1133">Transmembrane helix</keyword>
<feature type="transmembrane region" description="Helical" evidence="1">
    <location>
        <begin position="35"/>
        <end position="54"/>
    </location>
</feature>
<evidence type="ECO:0000313" key="3">
    <source>
        <dbReference type="Proteomes" id="UP000182945"/>
    </source>
</evidence>
<proteinExistence type="predicted"/>